<evidence type="ECO:0000313" key="2">
    <source>
        <dbReference type="EMBL" id="PSS37208.1"/>
    </source>
</evidence>
<dbReference type="AlphaFoldDB" id="A0A2R6S4J6"/>
<evidence type="ECO:0000256" key="1">
    <source>
        <dbReference type="SAM" id="MobiDB-lite"/>
    </source>
</evidence>
<reference evidence="2 3" key="1">
    <citation type="submission" date="2018-02" db="EMBL/GenBank/DDBJ databases">
        <title>Genome sequence of the basidiomycete white-rot fungus Phlebia centrifuga.</title>
        <authorList>
            <person name="Granchi Z."/>
            <person name="Peng M."/>
            <person name="de Vries R.P."/>
            <person name="Hilden K."/>
            <person name="Makela M.R."/>
            <person name="Grigoriev I."/>
            <person name="Riley R."/>
        </authorList>
    </citation>
    <scope>NUCLEOTIDE SEQUENCE [LARGE SCALE GENOMIC DNA]</scope>
    <source>
        <strain evidence="2 3">FBCC195</strain>
    </source>
</reference>
<name>A0A2R6S4J6_9APHY</name>
<feature type="region of interest" description="Disordered" evidence="1">
    <location>
        <begin position="128"/>
        <end position="147"/>
    </location>
</feature>
<keyword evidence="3" id="KW-1185">Reference proteome</keyword>
<gene>
    <name evidence="2" type="ORF">PHLCEN_2v947</name>
</gene>
<accession>A0A2R6S4J6</accession>
<evidence type="ECO:0000313" key="3">
    <source>
        <dbReference type="Proteomes" id="UP000186601"/>
    </source>
</evidence>
<feature type="compositionally biased region" description="Basic and acidic residues" evidence="1">
    <location>
        <begin position="138"/>
        <end position="147"/>
    </location>
</feature>
<comment type="caution">
    <text evidence="2">The sequence shown here is derived from an EMBL/GenBank/DDBJ whole genome shotgun (WGS) entry which is preliminary data.</text>
</comment>
<dbReference type="Proteomes" id="UP000186601">
    <property type="component" value="Unassembled WGS sequence"/>
</dbReference>
<protein>
    <submittedName>
        <fullName evidence="2">Uncharacterized protein</fullName>
    </submittedName>
</protein>
<sequence length="204" mass="22948">MELSICLPLSSSNVCSSLCIHTLIESADHKEQIRHQDAEYKAVVAVYLEKCQGSAVRANFERTTLVHLAKVEELADEKQKIIFSDASRDKLIAEVSQKCAEIQDKDIASEKAENQFILQVEQSIYKGQHEDTPDELESEKKARVSAEKEKDEIAAKLEAVLAKEAMKLEAQAERTRFMELQITRKSDVCTNILQDGQSFQSCLS</sequence>
<proteinExistence type="predicted"/>
<organism evidence="2 3">
    <name type="scientific">Hermanssonia centrifuga</name>
    <dbReference type="NCBI Taxonomy" id="98765"/>
    <lineage>
        <taxon>Eukaryota</taxon>
        <taxon>Fungi</taxon>
        <taxon>Dikarya</taxon>
        <taxon>Basidiomycota</taxon>
        <taxon>Agaricomycotina</taxon>
        <taxon>Agaricomycetes</taxon>
        <taxon>Polyporales</taxon>
        <taxon>Meruliaceae</taxon>
        <taxon>Hermanssonia</taxon>
    </lineage>
</organism>
<dbReference type="EMBL" id="MLYV02000075">
    <property type="protein sequence ID" value="PSS37208.1"/>
    <property type="molecule type" value="Genomic_DNA"/>
</dbReference>